<dbReference type="OrthoDB" id="546543at2759"/>
<evidence type="ECO:0000256" key="1">
    <source>
        <dbReference type="SAM" id="MobiDB-lite"/>
    </source>
</evidence>
<accession>A0A250X7Q8</accession>
<feature type="region of interest" description="Disordered" evidence="1">
    <location>
        <begin position="1"/>
        <end position="25"/>
    </location>
</feature>
<evidence type="ECO:0000313" key="2">
    <source>
        <dbReference type="EMBL" id="GAX79086.1"/>
    </source>
</evidence>
<gene>
    <name evidence="2" type="ORF">CEUSTIGMA_g6526.t1</name>
</gene>
<dbReference type="Proteomes" id="UP000232323">
    <property type="component" value="Unassembled WGS sequence"/>
</dbReference>
<protein>
    <submittedName>
        <fullName evidence="2">Uncharacterized protein</fullName>
    </submittedName>
</protein>
<dbReference type="EMBL" id="BEGY01000039">
    <property type="protein sequence ID" value="GAX79086.1"/>
    <property type="molecule type" value="Genomic_DNA"/>
</dbReference>
<feature type="compositionally biased region" description="Basic and acidic residues" evidence="1">
    <location>
        <begin position="273"/>
        <end position="289"/>
    </location>
</feature>
<evidence type="ECO:0000313" key="3">
    <source>
        <dbReference type="Proteomes" id="UP000232323"/>
    </source>
</evidence>
<reference evidence="2 3" key="1">
    <citation type="submission" date="2017-08" db="EMBL/GenBank/DDBJ databases">
        <title>Acidophilic green algal genome provides insights into adaptation to an acidic environment.</title>
        <authorList>
            <person name="Hirooka S."/>
            <person name="Hirose Y."/>
            <person name="Kanesaki Y."/>
            <person name="Higuchi S."/>
            <person name="Fujiwara T."/>
            <person name="Onuma R."/>
            <person name="Era A."/>
            <person name="Ohbayashi R."/>
            <person name="Uzuka A."/>
            <person name="Nozaki H."/>
            <person name="Yoshikawa H."/>
            <person name="Miyagishima S.Y."/>
        </authorList>
    </citation>
    <scope>NUCLEOTIDE SEQUENCE [LARGE SCALE GENOMIC DNA]</scope>
    <source>
        <strain evidence="2 3">NIES-2499</strain>
    </source>
</reference>
<sequence length="289" mass="31332">MAEPGKSAGPRNRIIDVKPPGAENDPDYVKFQRELEETQQGQGWLFGRGAFDRQDIMYLKELKEEVRTTEDELNEMASSEFARLRSKSDAEYEASLNTTGSLLIAKKPKKEIKPVAKLLPLKVAGKSAEGHRNESGLRSLESLPVKRARIIGTTDFGVGQGLVQQGMKNGVGDGIHTSGQDDGLASLLGYSDSEDGADGEQGSGRVDCHHDPLNFADPSKTSTSHQTAVPPLPHPDSLLSDLAPCPQSEDLKIKPVGNSDGSTLQTFDALDTIEVKRSTHQDSDRGKWV</sequence>
<name>A0A250X7Q8_9CHLO</name>
<proteinExistence type="predicted"/>
<dbReference type="AlphaFoldDB" id="A0A250X7Q8"/>
<keyword evidence="3" id="KW-1185">Reference proteome</keyword>
<organism evidence="2 3">
    <name type="scientific">Chlamydomonas eustigma</name>
    <dbReference type="NCBI Taxonomy" id="1157962"/>
    <lineage>
        <taxon>Eukaryota</taxon>
        <taxon>Viridiplantae</taxon>
        <taxon>Chlorophyta</taxon>
        <taxon>core chlorophytes</taxon>
        <taxon>Chlorophyceae</taxon>
        <taxon>CS clade</taxon>
        <taxon>Chlamydomonadales</taxon>
        <taxon>Chlamydomonadaceae</taxon>
        <taxon>Chlamydomonas</taxon>
    </lineage>
</organism>
<feature type="region of interest" description="Disordered" evidence="1">
    <location>
        <begin position="172"/>
        <end position="289"/>
    </location>
</feature>
<comment type="caution">
    <text evidence="2">The sequence shown here is derived from an EMBL/GenBank/DDBJ whole genome shotgun (WGS) entry which is preliminary data.</text>
</comment>